<reference evidence="1 2" key="2">
    <citation type="submission" date="2017-09" db="EMBL/GenBank/DDBJ databases">
        <title>Extensive intraspecific genome diversity in a model arbuscular mycorrhizal fungus.</title>
        <authorList>
            <person name="Chen E.C."/>
            <person name="Morin E."/>
            <person name="Beaudet D."/>
            <person name="Noel J."/>
            <person name="Ndikumana S."/>
            <person name="Charron P."/>
            <person name="St-Onge C."/>
            <person name="Giorgi J."/>
            <person name="Grigoriev I.V."/>
            <person name="Roux C."/>
            <person name="Martin F.M."/>
            <person name="Corradi N."/>
        </authorList>
    </citation>
    <scope>NUCLEOTIDE SEQUENCE [LARGE SCALE GENOMIC DNA]</scope>
    <source>
        <strain evidence="1 2">A5</strain>
    </source>
</reference>
<gene>
    <name evidence="1" type="ORF">RhiirA5_425973</name>
</gene>
<dbReference type="EMBL" id="LLXJ01001487">
    <property type="protein sequence ID" value="PKC01926.1"/>
    <property type="molecule type" value="Genomic_DNA"/>
</dbReference>
<sequence>MKLDPLEGTDDIFFIKLSLIEKKNVKFVKVIRSQEIPKTCWFFGLDFVLNVLQIAWPNLLLEKIKNEYYDKTISKINHIYRIIQVFTSCRKLSDTKGGIFLNDPILDCLEWCDVDDVPSSTYK</sequence>
<accession>A0A2N0P526</accession>
<name>A0A2N0P526_9GLOM</name>
<evidence type="ECO:0000313" key="1">
    <source>
        <dbReference type="EMBL" id="PKC01926.1"/>
    </source>
</evidence>
<dbReference type="Proteomes" id="UP000232722">
    <property type="component" value="Unassembled WGS sequence"/>
</dbReference>
<protein>
    <submittedName>
        <fullName evidence="1">Uncharacterized protein</fullName>
    </submittedName>
</protein>
<proteinExistence type="predicted"/>
<organism evidence="1 2">
    <name type="scientific">Rhizophagus irregularis</name>
    <dbReference type="NCBI Taxonomy" id="588596"/>
    <lineage>
        <taxon>Eukaryota</taxon>
        <taxon>Fungi</taxon>
        <taxon>Fungi incertae sedis</taxon>
        <taxon>Mucoromycota</taxon>
        <taxon>Glomeromycotina</taxon>
        <taxon>Glomeromycetes</taxon>
        <taxon>Glomerales</taxon>
        <taxon>Glomeraceae</taxon>
        <taxon>Rhizophagus</taxon>
    </lineage>
</organism>
<evidence type="ECO:0000313" key="2">
    <source>
        <dbReference type="Proteomes" id="UP000232722"/>
    </source>
</evidence>
<comment type="caution">
    <text evidence="1">The sequence shown here is derived from an EMBL/GenBank/DDBJ whole genome shotgun (WGS) entry which is preliminary data.</text>
</comment>
<reference evidence="1 2" key="1">
    <citation type="submission" date="2016-04" db="EMBL/GenBank/DDBJ databases">
        <title>Genome analyses suggest a sexual origin of heterokaryosis in a supposedly ancient asexual fungus.</title>
        <authorList>
            <person name="Ropars J."/>
            <person name="Sedzielewska K."/>
            <person name="Noel J."/>
            <person name="Charron P."/>
            <person name="Farinelli L."/>
            <person name="Marton T."/>
            <person name="Kruger M."/>
            <person name="Pelin A."/>
            <person name="Brachmann A."/>
            <person name="Corradi N."/>
        </authorList>
    </citation>
    <scope>NUCLEOTIDE SEQUENCE [LARGE SCALE GENOMIC DNA]</scope>
    <source>
        <strain evidence="1 2">A5</strain>
    </source>
</reference>
<dbReference type="AlphaFoldDB" id="A0A2N0P526"/>